<dbReference type="InterPro" id="IPR044245">
    <property type="entry name" value="Spartan"/>
</dbReference>
<dbReference type="InterPro" id="IPR055220">
    <property type="entry name" value="SPRTN_ZBD"/>
</dbReference>
<dbReference type="InParanoid" id="B4NDM4"/>
<evidence type="ECO:0000256" key="6">
    <source>
        <dbReference type="ARBA" id="ARBA00022723"/>
    </source>
</evidence>
<evidence type="ECO:0000256" key="2">
    <source>
        <dbReference type="ARBA" id="ARBA00004286"/>
    </source>
</evidence>
<dbReference type="InterPro" id="IPR006642">
    <property type="entry name" value="Rad18_UBZ4"/>
</dbReference>
<evidence type="ECO:0000256" key="7">
    <source>
        <dbReference type="ARBA" id="ARBA00022763"/>
    </source>
</evidence>
<dbReference type="GO" id="GO:0031593">
    <property type="term" value="F:polyubiquitin modification-dependent protein binding"/>
    <property type="evidence" value="ECO:0007669"/>
    <property type="project" value="TreeGrafter"/>
</dbReference>
<keyword evidence="8" id="KW-0863">Zinc-finger</keyword>
<evidence type="ECO:0000256" key="3">
    <source>
        <dbReference type="ARBA" id="ARBA00010724"/>
    </source>
</evidence>
<dbReference type="PhylomeDB" id="B4NDM4"/>
<evidence type="ECO:0000256" key="1">
    <source>
        <dbReference type="ARBA" id="ARBA00004123"/>
    </source>
</evidence>
<keyword evidence="12" id="KW-0234">DNA repair</keyword>
<proteinExistence type="inferred from homology"/>
<dbReference type="EMBL" id="CH964239">
    <property type="protein sequence ID" value="EDW81846.1"/>
    <property type="molecule type" value="Genomic_DNA"/>
</dbReference>
<evidence type="ECO:0000256" key="10">
    <source>
        <dbReference type="ARBA" id="ARBA00022833"/>
    </source>
</evidence>
<keyword evidence="5" id="KW-0645">Protease</keyword>
<feature type="region of interest" description="Disordered" evidence="15">
    <location>
        <begin position="299"/>
        <end position="339"/>
    </location>
</feature>
<dbReference type="GO" id="GO:0006508">
    <property type="term" value="P:proteolysis"/>
    <property type="evidence" value="ECO:0007669"/>
    <property type="project" value="UniProtKB-KW"/>
</dbReference>
<keyword evidence="13" id="KW-0539">Nucleus</keyword>
<reference evidence="18 19" key="1">
    <citation type="journal article" date="2007" name="Nature">
        <title>Evolution of genes and genomes on the Drosophila phylogeny.</title>
        <authorList>
            <consortium name="Drosophila 12 Genomes Consortium"/>
            <person name="Clark A.G."/>
            <person name="Eisen M.B."/>
            <person name="Smith D.R."/>
            <person name="Bergman C.M."/>
            <person name="Oliver B."/>
            <person name="Markow T.A."/>
            <person name="Kaufman T.C."/>
            <person name="Kellis M."/>
            <person name="Gelbart W."/>
            <person name="Iyer V.N."/>
            <person name="Pollard D.A."/>
            <person name="Sackton T.B."/>
            <person name="Larracuente A.M."/>
            <person name="Singh N.D."/>
            <person name="Abad J.P."/>
            <person name="Abt D.N."/>
            <person name="Adryan B."/>
            <person name="Aguade M."/>
            <person name="Akashi H."/>
            <person name="Anderson W.W."/>
            <person name="Aquadro C.F."/>
            <person name="Ardell D.H."/>
            <person name="Arguello R."/>
            <person name="Artieri C.G."/>
            <person name="Barbash D.A."/>
            <person name="Barker D."/>
            <person name="Barsanti P."/>
            <person name="Batterham P."/>
            <person name="Batzoglou S."/>
            <person name="Begun D."/>
            <person name="Bhutkar A."/>
            <person name="Blanco E."/>
            <person name="Bosak S.A."/>
            <person name="Bradley R.K."/>
            <person name="Brand A.D."/>
            <person name="Brent M.R."/>
            <person name="Brooks A.N."/>
            <person name="Brown R.H."/>
            <person name="Butlin R.K."/>
            <person name="Caggese C."/>
            <person name="Calvi B.R."/>
            <person name="Bernardo de Carvalho A."/>
            <person name="Caspi A."/>
            <person name="Castrezana S."/>
            <person name="Celniker S.E."/>
            <person name="Chang J.L."/>
            <person name="Chapple C."/>
            <person name="Chatterji S."/>
            <person name="Chinwalla A."/>
            <person name="Civetta A."/>
            <person name="Clifton S.W."/>
            <person name="Comeron J.M."/>
            <person name="Costello J.C."/>
            <person name="Coyne J.A."/>
            <person name="Daub J."/>
            <person name="David R.G."/>
            <person name="Delcher A.L."/>
            <person name="Delehaunty K."/>
            <person name="Do C.B."/>
            <person name="Ebling H."/>
            <person name="Edwards K."/>
            <person name="Eickbush T."/>
            <person name="Evans J.D."/>
            <person name="Filipski A."/>
            <person name="Findeiss S."/>
            <person name="Freyhult E."/>
            <person name="Fulton L."/>
            <person name="Fulton R."/>
            <person name="Garcia A.C."/>
            <person name="Gardiner A."/>
            <person name="Garfield D.A."/>
            <person name="Garvin B.E."/>
            <person name="Gibson G."/>
            <person name="Gilbert D."/>
            <person name="Gnerre S."/>
            <person name="Godfrey J."/>
            <person name="Good R."/>
            <person name="Gotea V."/>
            <person name="Gravely B."/>
            <person name="Greenberg A.J."/>
            <person name="Griffiths-Jones S."/>
            <person name="Gross S."/>
            <person name="Guigo R."/>
            <person name="Gustafson E.A."/>
            <person name="Haerty W."/>
            <person name="Hahn M.W."/>
            <person name="Halligan D.L."/>
            <person name="Halpern A.L."/>
            <person name="Halter G.M."/>
            <person name="Han M.V."/>
            <person name="Heger A."/>
            <person name="Hillier L."/>
            <person name="Hinrichs A.S."/>
            <person name="Holmes I."/>
            <person name="Hoskins R.A."/>
            <person name="Hubisz M.J."/>
            <person name="Hultmark D."/>
            <person name="Huntley M.A."/>
            <person name="Jaffe D.B."/>
            <person name="Jagadeeshan S."/>
            <person name="Jeck W.R."/>
            <person name="Johnson J."/>
            <person name="Jones C.D."/>
            <person name="Jordan W.C."/>
            <person name="Karpen G.H."/>
            <person name="Kataoka E."/>
            <person name="Keightley P.D."/>
            <person name="Kheradpour P."/>
            <person name="Kirkness E.F."/>
            <person name="Koerich L.B."/>
            <person name="Kristiansen K."/>
            <person name="Kudrna D."/>
            <person name="Kulathinal R.J."/>
            <person name="Kumar S."/>
            <person name="Kwok R."/>
            <person name="Lander E."/>
            <person name="Langley C.H."/>
            <person name="Lapoint R."/>
            <person name="Lazzaro B.P."/>
            <person name="Lee S.J."/>
            <person name="Levesque L."/>
            <person name="Li R."/>
            <person name="Lin C.F."/>
            <person name="Lin M.F."/>
            <person name="Lindblad-Toh K."/>
            <person name="Llopart A."/>
            <person name="Long M."/>
            <person name="Low L."/>
            <person name="Lozovsky E."/>
            <person name="Lu J."/>
            <person name="Luo M."/>
            <person name="Machado C.A."/>
            <person name="Makalowski W."/>
            <person name="Marzo M."/>
            <person name="Matsuda M."/>
            <person name="Matzkin L."/>
            <person name="McAllister B."/>
            <person name="McBride C.S."/>
            <person name="McKernan B."/>
            <person name="McKernan K."/>
            <person name="Mendez-Lago M."/>
            <person name="Minx P."/>
            <person name="Mollenhauer M.U."/>
            <person name="Montooth K."/>
            <person name="Mount S.M."/>
            <person name="Mu X."/>
            <person name="Myers E."/>
            <person name="Negre B."/>
            <person name="Newfeld S."/>
            <person name="Nielsen R."/>
            <person name="Noor M.A."/>
            <person name="O'Grady P."/>
            <person name="Pachter L."/>
            <person name="Papaceit M."/>
            <person name="Parisi M.J."/>
            <person name="Parisi M."/>
            <person name="Parts L."/>
            <person name="Pedersen J.S."/>
            <person name="Pesole G."/>
            <person name="Phillippy A.M."/>
            <person name="Ponting C.P."/>
            <person name="Pop M."/>
            <person name="Porcelli D."/>
            <person name="Powell J.R."/>
            <person name="Prohaska S."/>
            <person name="Pruitt K."/>
            <person name="Puig M."/>
            <person name="Quesneville H."/>
            <person name="Ram K.R."/>
            <person name="Rand D."/>
            <person name="Rasmussen M.D."/>
            <person name="Reed L.K."/>
            <person name="Reenan R."/>
            <person name="Reily A."/>
            <person name="Remington K.A."/>
            <person name="Rieger T.T."/>
            <person name="Ritchie M.G."/>
            <person name="Robin C."/>
            <person name="Rogers Y.H."/>
            <person name="Rohde C."/>
            <person name="Rozas J."/>
            <person name="Rubenfield M.J."/>
            <person name="Ruiz A."/>
            <person name="Russo S."/>
            <person name="Salzberg S.L."/>
            <person name="Sanchez-Gracia A."/>
            <person name="Saranga D.J."/>
            <person name="Sato H."/>
            <person name="Schaeffer S.W."/>
            <person name="Schatz M.C."/>
            <person name="Schlenke T."/>
            <person name="Schwartz R."/>
            <person name="Segarra C."/>
            <person name="Singh R.S."/>
            <person name="Sirot L."/>
            <person name="Sirota M."/>
            <person name="Sisneros N.B."/>
            <person name="Smith C.D."/>
            <person name="Smith T.F."/>
            <person name="Spieth J."/>
            <person name="Stage D.E."/>
            <person name="Stark A."/>
            <person name="Stephan W."/>
            <person name="Strausberg R.L."/>
            <person name="Strempel S."/>
            <person name="Sturgill D."/>
            <person name="Sutton G."/>
            <person name="Sutton G.G."/>
            <person name="Tao W."/>
            <person name="Teichmann S."/>
            <person name="Tobari Y.N."/>
            <person name="Tomimura Y."/>
            <person name="Tsolas J.M."/>
            <person name="Valente V.L."/>
            <person name="Venter E."/>
            <person name="Venter J.C."/>
            <person name="Vicario S."/>
            <person name="Vieira F.G."/>
            <person name="Vilella A.J."/>
            <person name="Villasante A."/>
            <person name="Walenz B."/>
            <person name="Wang J."/>
            <person name="Wasserman M."/>
            <person name="Watts T."/>
            <person name="Wilson D."/>
            <person name="Wilson R.K."/>
            <person name="Wing R.A."/>
            <person name="Wolfner M.F."/>
            <person name="Wong A."/>
            <person name="Wong G.K."/>
            <person name="Wu C.I."/>
            <person name="Wu G."/>
            <person name="Yamamoto D."/>
            <person name="Yang H.P."/>
            <person name="Yang S.P."/>
            <person name="Yorke J.A."/>
            <person name="Yoshida K."/>
            <person name="Zdobnov E."/>
            <person name="Zhang P."/>
            <person name="Zhang Y."/>
            <person name="Zimin A.V."/>
            <person name="Baldwin J."/>
            <person name="Abdouelleil A."/>
            <person name="Abdulkadir J."/>
            <person name="Abebe A."/>
            <person name="Abera B."/>
            <person name="Abreu J."/>
            <person name="Acer S.C."/>
            <person name="Aftuck L."/>
            <person name="Alexander A."/>
            <person name="An P."/>
            <person name="Anderson E."/>
            <person name="Anderson S."/>
            <person name="Arachi H."/>
            <person name="Azer M."/>
            <person name="Bachantsang P."/>
            <person name="Barry A."/>
            <person name="Bayul T."/>
            <person name="Berlin A."/>
            <person name="Bessette D."/>
            <person name="Bloom T."/>
            <person name="Blye J."/>
            <person name="Boguslavskiy L."/>
            <person name="Bonnet C."/>
            <person name="Boukhgalter B."/>
            <person name="Bourzgui I."/>
            <person name="Brown A."/>
            <person name="Cahill P."/>
            <person name="Channer S."/>
            <person name="Cheshatsang Y."/>
            <person name="Chuda L."/>
            <person name="Citroen M."/>
            <person name="Collymore A."/>
            <person name="Cooke P."/>
            <person name="Costello M."/>
            <person name="D'Aco K."/>
            <person name="Daza R."/>
            <person name="De Haan G."/>
            <person name="DeGray S."/>
            <person name="DeMaso C."/>
            <person name="Dhargay N."/>
            <person name="Dooley K."/>
            <person name="Dooley E."/>
            <person name="Doricent M."/>
            <person name="Dorje P."/>
            <person name="Dorjee K."/>
            <person name="Dupes A."/>
            <person name="Elong R."/>
            <person name="Falk J."/>
            <person name="Farina A."/>
            <person name="Faro S."/>
            <person name="Ferguson D."/>
            <person name="Fisher S."/>
            <person name="Foley C.D."/>
            <person name="Franke A."/>
            <person name="Friedrich D."/>
            <person name="Gadbois L."/>
            <person name="Gearin G."/>
            <person name="Gearin C.R."/>
            <person name="Giannoukos G."/>
            <person name="Goode T."/>
            <person name="Graham J."/>
            <person name="Grandbois E."/>
            <person name="Grewal S."/>
            <person name="Gyaltsen K."/>
            <person name="Hafez N."/>
            <person name="Hagos B."/>
            <person name="Hall J."/>
            <person name="Henson C."/>
            <person name="Hollinger A."/>
            <person name="Honan T."/>
            <person name="Huard M.D."/>
            <person name="Hughes L."/>
            <person name="Hurhula B."/>
            <person name="Husby M.E."/>
            <person name="Kamat A."/>
            <person name="Kanga B."/>
            <person name="Kashin S."/>
            <person name="Khazanovich D."/>
            <person name="Kisner P."/>
            <person name="Lance K."/>
            <person name="Lara M."/>
            <person name="Lee W."/>
            <person name="Lennon N."/>
            <person name="Letendre F."/>
            <person name="LeVine R."/>
            <person name="Lipovsky A."/>
            <person name="Liu X."/>
            <person name="Liu J."/>
            <person name="Liu S."/>
            <person name="Lokyitsang T."/>
            <person name="Lokyitsang Y."/>
            <person name="Lubonja R."/>
            <person name="Lui A."/>
            <person name="MacDonald P."/>
            <person name="Magnisalis V."/>
            <person name="Maru K."/>
            <person name="Matthews C."/>
            <person name="McCusker W."/>
            <person name="McDonough S."/>
            <person name="Mehta T."/>
            <person name="Meldrim J."/>
            <person name="Meneus L."/>
            <person name="Mihai O."/>
            <person name="Mihalev A."/>
            <person name="Mihova T."/>
            <person name="Mittelman R."/>
            <person name="Mlenga V."/>
            <person name="Montmayeur A."/>
            <person name="Mulrain L."/>
            <person name="Navidi A."/>
            <person name="Naylor J."/>
            <person name="Negash T."/>
            <person name="Nguyen T."/>
            <person name="Nguyen N."/>
            <person name="Nicol R."/>
            <person name="Norbu C."/>
            <person name="Norbu N."/>
            <person name="Novod N."/>
            <person name="O'Neill B."/>
            <person name="Osman S."/>
            <person name="Markiewicz E."/>
            <person name="Oyono O.L."/>
            <person name="Patti C."/>
            <person name="Phunkhang P."/>
            <person name="Pierre F."/>
            <person name="Priest M."/>
            <person name="Raghuraman S."/>
            <person name="Rege F."/>
            <person name="Reyes R."/>
            <person name="Rise C."/>
            <person name="Rogov P."/>
            <person name="Ross K."/>
            <person name="Ryan E."/>
            <person name="Settipalli S."/>
            <person name="Shea T."/>
            <person name="Sherpa N."/>
            <person name="Shi L."/>
            <person name="Shih D."/>
            <person name="Sparrow T."/>
            <person name="Spaulding J."/>
            <person name="Stalker J."/>
            <person name="Stange-Thomann N."/>
            <person name="Stavropoulos S."/>
            <person name="Stone C."/>
            <person name="Strader C."/>
            <person name="Tesfaye S."/>
            <person name="Thomson T."/>
            <person name="Thoulutsang Y."/>
            <person name="Thoulutsang D."/>
            <person name="Topham K."/>
            <person name="Topping I."/>
            <person name="Tsamla T."/>
            <person name="Vassiliev H."/>
            <person name="Vo A."/>
            <person name="Wangchuk T."/>
            <person name="Wangdi T."/>
            <person name="Weiand M."/>
            <person name="Wilkinson J."/>
            <person name="Wilson A."/>
            <person name="Yadav S."/>
            <person name="Young G."/>
            <person name="Yu Q."/>
            <person name="Zembek L."/>
            <person name="Zhong D."/>
            <person name="Zimmer A."/>
            <person name="Zwirko Z."/>
            <person name="Jaffe D.B."/>
            <person name="Alvarez P."/>
            <person name="Brockman W."/>
            <person name="Butler J."/>
            <person name="Chin C."/>
            <person name="Gnerre S."/>
            <person name="Grabherr M."/>
            <person name="Kleber M."/>
            <person name="Mauceli E."/>
            <person name="MacCallum I."/>
        </authorList>
    </citation>
    <scope>NUCLEOTIDE SEQUENCE [LARGE SCALE GENOMIC DNA]</scope>
    <source>
        <strain evidence="19">Tucson 14030-0811.24</strain>
    </source>
</reference>
<feature type="compositionally biased region" description="Basic and acidic residues" evidence="15">
    <location>
        <begin position="539"/>
        <end position="549"/>
    </location>
</feature>
<dbReference type="GO" id="GO:0008270">
    <property type="term" value="F:zinc ion binding"/>
    <property type="evidence" value="ECO:0007669"/>
    <property type="project" value="UniProtKB-KW"/>
</dbReference>
<organism evidence="18 19">
    <name type="scientific">Drosophila willistoni</name>
    <name type="common">Fruit fly</name>
    <dbReference type="NCBI Taxonomy" id="7260"/>
    <lineage>
        <taxon>Eukaryota</taxon>
        <taxon>Metazoa</taxon>
        <taxon>Ecdysozoa</taxon>
        <taxon>Arthropoda</taxon>
        <taxon>Hexapoda</taxon>
        <taxon>Insecta</taxon>
        <taxon>Pterygota</taxon>
        <taxon>Neoptera</taxon>
        <taxon>Endopterygota</taxon>
        <taxon>Diptera</taxon>
        <taxon>Brachycera</taxon>
        <taxon>Muscomorpha</taxon>
        <taxon>Ephydroidea</taxon>
        <taxon>Drosophilidae</taxon>
        <taxon>Drosophila</taxon>
        <taxon>Sophophora</taxon>
    </lineage>
</organism>
<evidence type="ECO:0000256" key="11">
    <source>
        <dbReference type="ARBA" id="ARBA00023049"/>
    </source>
</evidence>
<feature type="region of interest" description="Disordered" evidence="15">
    <location>
        <begin position="397"/>
        <end position="508"/>
    </location>
</feature>
<dbReference type="GO" id="GO:0003697">
    <property type="term" value="F:single-stranded DNA binding"/>
    <property type="evidence" value="ECO:0007669"/>
    <property type="project" value="InterPro"/>
</dbReference>
<feature type="region of interest" description="Disordered" evidence="15">
    <location>
        <begin position="15"/>
        <end position="47"/>
    </location>
</feature>
<feature type="compositionally biased region" description="Basic and acidic residues" evidence="15">
    <location>
        <begin position="734"/>
        <end position="749"/>
    </location>
</feature>
<evidence type="ECO:0000256" key="15">
    <source>
        <dbReference type="SAM" id="MobiDB-lite"/>
    </source>
</evidence>
<feature type="compositionally biased region" description="Basic and acidic residues" evidence="15">
    <location>
        <begin position="400"/>
        <end position="410"/>
    </location>
</feature>
<dbReference type="GO" id="GO:0006281">
    <property type="term" value="P:DNA repair"/>
    <property type="evidence" value="ECO:0007669"/>
    <property type="project" value="UniProtKB-KW"/>
</dbReference>
<evidence type="ECO:0000256" key="9">
    <source>
        <dbReference type="ARBA" id="ARBA00022801"/>
    </source>
</evidence>
<feature type="compositionally biased region" description="Low complexity" evidence="15">
    <location>
        <begin position="701"/>
        <end position="733"/>
    </location>
</feature>
<dbReference type="FunCoup" id="B4NDM4">
    <property type="interactions" value="738"/>
</dbReference>
<dbReference type="InterPro" id="IPR006640">
    <property type="entry name" value="SprT-like_domain"/>
</dbReference>
<evidence type="ECO:0000256" key="14">
    <source>
        <dbReference type="ARBA" id="ARBA00030396"/>
    </source>
</evidence>
<evidence type="ECO:0000259" key="17">
    <source>
        <dbReference type="SMART" id="SM00734"/>
    </source>
</evidence>
<name>B4NDM4_DROWI</name>
<keyword evidence="10" id="KW-0862">Zinc</keyword>
<keyword evidence="11" id="KW-0482">Metalloprotease</keyword>
<dbReference type="PANTHER" id="PTHR21220">
    <property type="entry name" value="DNA-DEPENDENT METALLOPROTEASE SPRTN"/>
    <property type="match status" value="1"/>
</dbReference>
<comment type="similarity">
    <text evidence="3">Belongs to the Spartan family.</text>
</comment>
<comment type="subcellular location">
    <subcellularLocation>
        <location evidence="2">Chromosome</location>
    </subcellularLocation>
    <subcellularLocation>
        <location evidence="1">Nucleus</location>
    </subcellularLocation>
</comment>
<dbReference type="PANTHER" id="PTHR21220:SF0">
    <property type="entry name" value="DNA-DEPENDENT METALLOPROTEASE SPRTN"/>
    <property type="match status" value="1"/>
</dbReference>
<dbReference type="eggNOG" id="KOG3931">
    <property type="taxonomic scope" value="Eukaryota"/>
</dbReference>
<keyword evidence="6" id="KW-0479">Metal-binding</keyword>
<dbReference type="KEGG" id="dwi:6648314"/>
<dbReference type="STRING" id="7260.B4NDM4"/>
<feature type="compositionally biased region" description="Polar residues" evidence="15">
    <location>
        <begin position="550"/>
        <end position="571"/>
    </location>
</feature>
<feature type="compositionally biased region" description="Basic and acidic residues" evidence="15">
    <location>
        <begin position="442"/>
        <end position="451"/>
    </location>
</feature>
<dbReference type="OMA" id="AYKTHIW"/>
<protein>
    <recommendedName>
        <fullName evidence="14">Protein with SprT-like domain at the N terminus</fullName>
    </recommendedName>
</protein>
<evidence type="ECO:0000313" key="18">
    <source>
        <dbReference type="EMBL" id="EDW81846.1"/>
    </source>
</evidence>
<dbReference type="Pfam" id="PF22934">
    <property type="entry name" value="SPRTN_ZBD"/>
    <property type="match status" value="1"/>
</dbReference>
<evidence type="ECO:0000259" key="16">
    <source>
        <dbReference type="SMART" id="SM00731"/>
    </source>
</evidence>
<dbReference type="GO" id="GO:0001940">
    <property type="term" value="C:male pronucleus"/>
    <property type="evidence" value="ECO:0007669"/>
    <property type="project" value="EnsemblMetazoa"/>
</dbReference>
<dbReference type="HOGENOM" id="CLU_019426_3_0_1"/>
<dbReference type="GO" id="GO:0004222">
    <property type="term" value="F:metalloendopeptidase activity"/>
    <property type="evidence" value="ECO:0007669"/>
    <property type="project" value="EnsemblMetazoa"/>
</dbReference>
<evidence type="ECO:0000256" key="12">
    <source>
        <dbReference type="ARBA" id="ARBA00023204"/>
    </source>
</evidence>
<dbReference type="OrthoDB" id="5236983at2759"/>
<feature type="domain" description="UBZ4-type" evidence="17">
    <location>
        <begin position="658"/>
        <end position="681"/>
    </location>
</feature>
<dbReference type="GO" id="GO:0000278">
    <property type="term" value="P:mitotic cell cycle"/>
    <property type="evidence" value="ECO:0007669"/>
    <property type="project" value="EnsemblMetazoa"/>
</dbReference>
<feature type="compositionally biased region" description="Low complexity" evidence="15">
    <location>
        <begin position="787"/>
        <end position="799"/>
    </location>
</feature>
<feature type="domain" description="SprT-like" evidence="16">
    <location>
        <begin position="132"/>
        <end position="303"/>
    </location>
</feature>
<dbReference type="Proteomes" id="UP000007798">
    <property type="component" value="Unassembled WGS sequence"/>
</dbReference>
<keyword evidence="9" id="KW-0378">Hydrolase</keyword>
<evidence type="ECO:0000256" key="8">
    <source>
        <dbReference type="ARBA" id="ARBA00022771"/>
    </source>
</evidence>
<evidence type="ECO:0000256" key="5">
    <source>
        <dbReference type="ARBA" id="ARBA00022670"/>
    </source>
</evidence>
<dbReference type="GO" id="GO:0005694">
    <property type="term" value="C:chromosome"/>
    <property type="evidence" value="ECO:0007669"/>
    <property type="project" value="UniProtKB-SubCell"/>
</dbReference>
<gene>
    <name evidence="18" type="primary">Dwil\GK25476</name>
    <name evidence="18" type="ORF">Dwil_GK25476</name>
</gene>
<dbReference type="GO" id="GO:0042585">
    <property type="term" value="C:germinal vesicle"/>
    <property type="evidence" value="ECO:0007669"/>
    <property type="project" value="EnsemblMetazoa"/>
</dbReference>
<feature type="region of interest" description="Disordered" evidence="15">
    <location>
        <begin position="527"/>
        <end position="576"/>
    </location>
</feature>
<dbReference type="SMART" id="SM00734">
    <property type="entry name" value="ZnF_Rad18"/>
    <property type="match status" value="1"/>
</dbReference>
<evidence type="ECO:0000256" key="4">
    <source>
        <dbReference type="ARBA" id="ARBA00022454"/>
    </source>
</evidence>
<dbReference type="SMART" id="SM00731">
    <property type="entry name" value="SprT"/>
    <property type="match status" value="1"/>
</dbReference>
<feature type="compositionally biased region" description="Basic and acidic residues" evidence="15">
    <location>
        <begin position="460"/>
        <end position="490"/>
    </location>
</feature>
<feature type="compositionally biased region" description="Polar residues" evidence="15">
    <location>
        <begin position="326"/>
        <end position="335"/>
    </location>
</feature>
<keyword evidence="4" id="KW-0158">Chromosome</keyword>
<evidence type="ECO:0000313" key="19">
    <source>
        <dbReference type="Proteomes" id="UP000007798"/>
    </source>
</evidence>
<feature type="compositionally biased region" description="Basic and acidic residues" evidence="15">
    <location>
        <begin position="761"/>
        <end position="786"/>
    </location>
</feature>
<keyword evidence="19" id="KW-1185">Reference proteome</keyword>
<accession>B4NDM4</accession>
<dbReference type="AlphaFoldDB" id="B4NDM4"/>
<sequence length="851" mass="95432">MSDNDDYLFALKLQQQLNEESPESNNTTNQASKKRVTNEPTNSSQADFELAVQLQAQLNAESDADSEDDGGFKGLPGASGASDLDSSIQFVYSGQTNAVAKAKPSASRGESDYLNQTQNLVHPEWELIDPTPDISSMFVQFDDKFFQKRLGAVVIEWSKRMYSCAGICYQRGNRYFKEIIIRLSEPLLKLRPRKDLVETMLHEMIHAYCFVLNIREGNGGHGPNFKRIMNTINKVAGTNITVYHTFHDEVDAYRTHIWRCTGICQNHTPFQGWVKRTSNRAPGPSDQWWEKHQRECGGTFMKVSQPPPPSRPAKEPAKSSKGKKAISNQPATSSSDDIRNYFEKPPAKRPAFGVSSSAKPVSQLASIVPPSSYPGLSSDPFALPKQTAAAPKVFSFSDFTNDRSPTEVRGGKLGNGVFGIRSPPREMSGQGYTLANSAGDIENGKTPDRSHLRQLYLRRFGKDPPEPDISKKTTESQPKDSSKPDADTSKTNKKRSRESNEDDNEIVGWESYDDDIMVRDVVATVINISDSDDDDDDDNDKKVKKEKPSQEQVPSPRSCSPISRNLPISSQERTRNIKREVMADESLRFSDEDILMIDDEYDDAVDRDDENLLAATELADQSILDEFFGEDTLIQEYQRENDVIPSGSRYHHNVNNDIVSCPICFEKMKRSQLSNHLEGCSITIRIEPPSFKPKTIVKQANTNTSINTSSTKNNSSKANPSTKTKSRSSGTSAKARDNIEARKANDSIRPRTRSVTLLSSSEKRMTRQSSKREILKQSGYTDREIAELNLSSSSANTSFSDEDQQLTPRQRRQRNLFKKTTPCPRCGQELMGHQLEAHGKLCTKKRRSRFK</sequence>
<dbReference type="GO" id="GO:0009650">
    <property type="term" value="P:UV protection"/>
    <property type="evidence" value="ECO:0007669"/>
    <property type="project" value="EnsemblMetazoa"/>
</dbReference>
<feature type="region of interest" description="Disordered" evidence="15">
    <location>
        <begin position="701"/>
        <end position="821"/>
    </location>
</feature>
<evidence type="ECO:0000256" key="13">
    <source>
        <dbReference type="ARBA" id="ARBA00023242"/>
    </source>
</evidence>
<keyword evidence="7" id="KW-0227">DNA damage</keyword>
<dbReference type="Pfam" id="PF10263">
    <property type="entry name" value="SprT-like"/>
    <property type="match status" value="1"/>
</dbReference>